<name>A0AAE8J4H5_LATSK</name>
<dbReference type="EMBL" id="CP122959">
    <property type="protein sequence ID" value="WGI18443.1"/>
    <property type="molecule type" value="Genomic_DNA"/>
</dbReference>
<organism evidence="2 4">
    <name type="scientific">Latilactobacillus sakei</name>
    <name type="common">Lactobacillus sakei</name>
    <dbReference type="NCBI Taxonomy" id="1599"/>
    <lineage>
        <taxon>Bacteria</taxon>
        <taxon>Bacillati</taxon>
        <taxon>Bacillota</taxon>
        <taxon>Bacilli</taxon>
        <taxon>Lactobacillales</taxon>
        <taxon>Lactobacillaceae</taxon>
        <taxon>Latilactobacillus</taxon>
    </lineage>
</organism>
<evidence type="ECO:0000256" key="1">
    <source>
        <dbReference type="SAM" id="SignalP"/>
    </source>
</evidence>
<dbReference type="RefSeq" id="WP_016265289.1">
    <property type="nucleotide sequence ID" value="NZ_BJLN01000010.1"/>
</dbReference>
<proteinExistence type="predicted"/>
<gene>
    <name evidence="2" type="ORF">LAS9267_00694</name>
    <name evidence="3" type="ORF">QBD03_06700</name>
</gene>
<dbReference type="Proteomes" id="UP001179858">
    <property type="component" value="Chromosome"/>
</dbReference>
<accession>A0AAE8J4H5</accession>
<sequence>MRRIKLLSLLMSLLLLLTACGNPVAVKLHENGSGFNATVTGKTKKKRVYWQIGDQTHSVKVTDGTFEVDIPYKAKEYRVTFADNEQLNNPTYLQGPAATPITKWSTFIARYNPLAHQKNLGVFDAKSIEGIRSDQVDDHNVISINASSGEILGISVKSLDAKNNLMFKNYLTAFTTSIGSPEEQIKKLVNQSFNQPNKLLQLTTKNIRYSIITTTNQKHKMTQLAITHAE</sequence>
<evidence type="ECO:0000313" key="2">
    <source>
        <dbReference type="EMBL" id="SPE19724.1"/>
    </source>
</evidence>
<protein>
    <recommendedName>
        <fullName evidence="5">Lipoprotein</fullName>
    </recommendedName>
</protein>
<evidence type="ECO:0000313" key="4">
    <source>
        <dbReference type="Proteomes" id="UP000239650"/>
    </source>
</evidence>
<feature type="signal peptide" evidence="1">
    <location>
        <begin position="1"/>
        <end position="21"/>
    </location>
</feature>
<dbReference type="EMBL" id="OKRC01000002">
    <property type="protein sequence ID" value="SPE19724.1"/>
    <property type="molecule type" value="Genomic_DNA"/>
</dbReference>
<dbReference type="PROSITE" id="PS51257">
    <property type="entry name" value="PROKAR_LIPOPROTEIN"/>
    <property type="match status" value="1"/>
</dbReference>
<dbReference type="GeneID" id="57132096"/>
<keyword evidence="1" id="KW-0732">Signal</keyword>
<evidence type="ECO:0008006" key="5">
    <source>
        <dbReference type="Google" id="ProtNLM"/>
    </source>
</evidence>
<dbReference type="Proteomes" id="UP000239650">
    <property type="component" value="Unassembled WGS sequence"/>
</dbReference>
<feature type="chain" id="PRO_5041855262" description="Lipoprotein" evidence="1">
    <location>
        <begin position="22"/>
        <end position="230"/>
    </location>
</feature>
<evidence type="ECO:0000313" key="3">
    <source>
        <dbReference type="EMBL" id="WGI18443.1"/>
    </source>
</evidence>
<reference evidence="3" key="2">
    <citation type="submission" date="2023-04" db="EMBL/GenBank/DDBJ databases">
        <title>Novel strain of Lactilactobacillus sakei and use thereof.</title>
        <authorList>
            <person name="Kim S.Y."/>
        </authorList>
    </citation>
    <scope>NUCLEOTIDE SEQUENCE</scope>
    <source>
        <strain evidence="3">HUP1</strain>
    </source>
</reference>
<reference evidence="2 4" key="1">
    <citation type="submission" date="2018-02" db="EMBL/GenBank/DDBJ databases">
        <authorList>
            <person name="Rodrigo-Torres L."/>
            <person name="Arahal R. D."/>
            <person name="Lucena T."/>
        </authorList>
    </citation>
    <scope>NUCLEOTIDE SEQUENCE [LARGE SCALE GENOMIC DNA]</scope>
    <source>
        <strain evidence="2 4">CECT 9267</strain>
    </source>
</reference>
<dbReference type="AlphaFoldDB" id="A0AAE8J4H5"/>